<evidence type="ECO:0000313" key="1">
    <source>
        <dbReference type="EMBL" id="KAJ2968506.1"/>
    </source>
</evidence>
<gene>
    <name evidence="1" type="ORF">NUW58_g10208</name>
</gene>
<sequence>MPPSIHIVRHAQSMTNVSLDFDHHDPELTELGHQQSTALAEQFKKLGKIDLVLASPMQRTIQTALNAFPDYNNKIVLIPDLQEYGTTPSDTGSSPDILLEKYGDARLDYSFVTPDWTDKGPHTRYAPRFVAIRARSARIFIRSIAQRFRDTDANIVVVSHATFIGYLTKGDENLFLNAEYRTYYFDPIHH</sequence>
<organism evidence="1 2">
    <name type="scientific">Xylaria curta</name>
    <dbReference type="NCBI Taxonomy" id="42375"/>
    <lineage>
        <taxon>Eukaryota</taxon>
        <taxon>Fungi</taxon>
        <taxon>Dikarya</taxon>
        <taxon>Ascomycota</taxon>
        <taxon>Pezizomycotina</taxon>
        <taxon>Sordariomycetes</taxon>
        <taxon>Xylariomycetidae</taxon>
        <taxon>Xylariales</taxon>
        <taxon>Xylariaceae</taxon>
        <taxon>Xylaria</taxon>
    </lineage>
</organism>
<dbReference type="Proteomes" id="UP001143856">
    <property type="component" value="Unassembled WGS sequence"/>
</dbReference>
<keyword evidence="2" id="KW-1185">Reference proteome</keyword>
<reference evidence="1" key="1">
    <citation type="submission" date="2022-10" db="EMBL/GenBank/DDBJ databases">
        <title>Genome Sequence of Xylaria curta.</title>
        <authorList>
            <person name="Buettner E."/>
        </authorList>
    </citation>
    <scope>NUCLEOTIDE SEQUENCE</scope>
    <source>
        <strain evidence="1">Babe10</strain>
    </source>
</reference>
<accession>A0ACC1MPF5</accession>
<name>A0ACC1MPF5_9PEZI</name>
<evidence type="ECO:0000313" key="2">
    <source>
        <dbReference type="Proteomes" id="UP001143856"/>
    </source>
</evidence>
<dbReference type="EMBL" id="JAPDGR010004308">
    <property type="protein sequence ID" value="KAJ2968506.1"/>
    <property type="molecule type" value="Genomic_DNA"/>
</dbReference>
<proteinExistence type="predicted"/>
<protein>
    <submittedName>
        <fullName evidence="1">Uncharacterized protein</fullName>
    </submittedName>
</protein>
<comment type="caution">
    <text evidence="1">The sequence shown here is derived from an EMBL/GenBank/DDBJ whole genome shotgun (WGS) entry which is preliminary data.</text>
</comment>